<evidence type="ECO:0000313" key="3">
    <source>
        <dbReference type="Proteomes" id="UP001315686"/>
    </source>
</evidence>
<dbReference type="AlphaFoldDB" id="A0AAP2CNM4"/>
<organism evidence="2 3">
    <name type="scientific">Harenicola maris</name>
    <dbReference type="NCBI Taxonomy" id="2841044"/>
    <lineage>
        <taxon>Bacteria</taxon>
        <taxon>Pseudomonadati</taxon>
        <taxon>Pseudomonadota</taxon>
        <taxon>Alphaproteobacteria</taxon>
        <taxon>Rhodobacterales</taxon>
        <taxon>Paracoccaceae</taxon>
        <taxon>Harenicola</taxon>
    </lineage>
</organism>
<feature type="region of interest" description="Disordered" evidence="1">
    <location>
        <begin position="68"/>
        <end position="94"/>
    </location>
</feature>
<comment type="caution">
    <text evidence="2">The sequence shown here is derived from an EMBL/GenBank/DDBJ whole genome shotgun (WGS) entry which is preliminary data.</text>
</comment>
<proteinExistence type="predicted"/>
<reference evidence="2 3" key="1">
    <citation type="journal article" date="2021" name="Arch. Microbiol.">
        <title>Harenicola maris gen. nov., sp. nov. isolated from the Sea of Japan shallow sediments.</title>
        <authorList>
            <person name="Romanenko L.A."/>
            <person name="Kurilenko V.V."/>
            <person name="Chernysheva N.Y."/>
            <person name="Tekutyeva L.A."/>
            <person name="Velansky P.V."/>
            <person name="Svetashev V.I."/>
            <person name="Isaeva M.P."/>
        </authorList>
    </citation>
    <scope>NUCLEOTIDE SEQUENCE [LARGE SCALE GENOMIC DNA]</scope>
    <source>
        <strain evidence="2 3">KMM 3653</strain>
    </source>
</reference>
<dbReference type="Proteomes" id="UP001315686">
    <property type="component" value="Unassembled WGS sequence"/>
</dbReference>
<keyword evidence="3" id="KW-1185">Reference proteome</keyword>
<sequence>MNNYHFSLHYELAQLLEQRDQQKAEVDFMEQTYQATLKTEAWAGRLLKEATENRQAAQERFREGSIRLQTTKQQMGEIEEELFSSGEESEDYFH</sequence>
<dbReference type="RefSeq" id="WP_327793379.1">
    <property type="nucleotide sequence ID" value="NZ_JADQAZ010000001.1"/>
</dbReference>
<accession>A0AAP2CNM4</accession>
<evidence type="ECO:0000313" key="2">
    <source>
        <dbReference type="EMBL" id="MBT0957203.1"/>
    </source>
</evidence>
<dbReference type="EMBL" id="JADQAZ010000001">
    <property type="protein sequence ID" value="MBT0957203.1"/>
    <property type="molecule type" value="Genomic_DNA"/>
</dbReference>
<evidence type="ECO:0000256" key="1">
    <source>
        <dbReference type="SAM" id="MobiDB-lite"/>
    </source>
</evidence>
<protein>
    <submittedName>
        <fullName evidence="2">Uncharacterized protein</fullName>
    </submittedName>
</protein>
<name>A0AAP2CNM4_9RHOB</name>
<gene>
    <name evidence="2" type="ORF">IV417_07395</name>
</gene>
<feature type="compositionally biased region" description="Acidic residues" evidence="1">
    <location>
        <begin position="77"/>
        <end position="94"/>
    </location>
</feature>